<name>A0ABX8WNL7_9HYPH</name>
<feature type="domain" description="Calcineurin-like phosphoesterase" evidence="1">
    <location>
        <begin position="7"/>
        <end position="222"/>
    </location>
</feature>
<accession>A0ABX8WNL7</accession>
<dbReference type="InterPro" id="IPR004843">
    <property type="entry name" value="Calcineurin-like_PHP"/>
</dbReference>
<dbReference type="Proteomes" id="UP000825799">
    <property type="component" value="Chromosome"/>
</dbReference>
<protein>
    <submittedName>
        <fullName evidence="2">Metallophosphoesterase</fullName>
    </submittedName>
</protein>
<dbReference type="PANTHER" id="PTHR37844">
    <property type="entry name" value="SER/THR PROTEIN PHOSPHATASE SUPERFAMILY (AFU_ORTHOLOGUE AFUA_1G14840)"/>
    <property type="match status" value="1"/>
</dbReference>
<dbReference type="RefSeq" id="WP_220306816.1">
    <property type="nucleotide sequence ID" value="NZ_CP080590.1"/>
</dbReference>
<evidence type="ECO:0000259" key="1">
    <source>
        <dbReference type="Pfam" id="PF00149"/>
    </source>
</evidence>
<gene>
    <name evidence="2" type="ORF">K1X15_07245</name>
</gene>
<proteinExistence type="predicted"/>
<keyword evidence="3" id="KW-1185">Reference proteome</keyword>
<dbReference type="EMBL" id="CP080590">
    <property type="protein sequence ID" value="QYO78337.1"/>
    <property type="molecule type" value="Genomic_DNA"/>
</dbReference>
<dbReference type="SUPFAM" id="SSF56300">
    <property type="entry name" value="Metallo-dependent phosphatases"/>
    <property type="match status" value="1"/>
</dbReference>
<dbReference type="PANTHER" id="PTHR37844:SF2">
    <property type="entry name" value="SER_THR PROTEIN PHOSPHATASE SUPERFAMILY (AFU_ORTHOLOGUE AFUA_1G14840)"/>
    <property type="match status" value="1"/>
</dbReference>
<dbReference type="Pfam" id="PF00149">
    <property type="entry name" value="Metallophos"/>
    <property type="match status" value="1"/>
</dbReference>
<organism evidence="2 3">
    <name type="scientific">Devosia salina</name>
    <dbReference type="NCBI Taxonomy" id="2860336"/>
    <lineage>
        <taxon>Bacteria</taxon>
        <taxon>Pseudomonadati</taxon>
        <taxon>Pseudomonadota</taxon>
        <taxon>Alphaproteobacteria</taxon>
        <taxon>Hyphomicrobiales</taxon>
        <taxon>Devosiaceae</taxon>
        <taxon>Devosia</taxon>
    </lineage>
</organism>
<evidence type="ECO:0000313" key="2">
    <source>
        <dbReference type="EMBL" id="QYO78337.1"/>
    </source>
</evidence>
<dbReference type="Gene3D" id="3.60.21.10">
    <property type="match status" value="1"/>
</dbReference>
<sequence length="259" mass="28880">MSSARLKLWIVSDLHMDSLYWVPNRVPQHDVMIIAGDVDKSAGETEQTLLMLARLSPTPLIFVPGNHDVHDAAINAWDRGNEDLLARGIHILSSGQAAVISGIRFVGATLWTDFELVGDRYASEAWAAQHMPEYQHVWKPDGSDTIWPEDTRAAHMQHRATIEAVLSTPHPGPTVVVTHHAPSPKSIRGRTPGVADASFASDLEGTIERYRPELWVHGHLHRASDYMVGDTRVVCNPRGYEGDDWYEETGWTEDLVVEI</sequence>
<evidence type="ECO:0000313" key="3">
    <source>
        <dbReference type="Proteomes" id="UP000825799"/>
    </source>
</evidence>
<dbReference type="InterPro" id="IPR029052">
    <property type="entry name" value="Metallo-depent_PP-like"/>
</dbReference>
<reference evidence="2 3" key="1">
    <citation type="submission" date="2021-08" db="EMBL/GenBank/DDBJ databases">
        <title>Devosia salina sp. nov., isolated from the South China Sea sediment.</title>
        <authorList>
            <person name="Zhou Z."/>
        </authorList>
    </citation>
    <scope>NUCLEOTIDE SEQUENCE [LARGE SCALE GENOMIC DNA]</scope>
    <source>
        <strain evidence="2 3">SCS-3</strain>
    </source>
</reference>